<name>A0ABW1ENL4_9BACT</name>
<evidence type="ECO:0000256" key="3">
    <source>
        <dbReference type="ARBA" id="ARBA00022676"/>
    </source>
</evidence>
<accession>A0ABW1ENL4</accession>
<feature type="domain" description="Glycosyltransferase RgtA/B/C/D-like" evidence="9">
    <location>
        <begin position="44"/>
        <end position="204"/>
    </location>
</feature>
<comment type="caution">
    <text evidence="10">The sequence shown here is derived from an EMBL/GenBank/DDBJ whole genome shotgun (WGS) entry which is preliminary data.</text>
</comment>
<proteinExistence type="predicted"/>
<feature type="transmembrane region" description="Helical" evidence="8">
    <location>
        <begin position="94"/>
        <end position="116"/>
    </location>
</feature>
<evidence type="ECO:0000256" key="6">
    <source>
        <dbReference type="ARBA" id="ARBA00022989"/>
    </source>
</evidence>
<feature type="transmembrane region" description="Helical" evidence="8">
    <location>
        <begin position="287"/>
        <end position="306"/>
    </location>
</feature>
<keyword evidence="5 8" id="KW-0812">Transmembrane</keyword>
<protein>
    <submittedName>
        <fullName evidence="10">Glycosyltransferase family 39 protein</fullName>
    </submittedName>
</protein>
<evidence type="ECO:0000256" key="8">
    <source>
        <dbReference type="SAM" id="Phobius"/>
    </source>
</evidence>
<dbReference type="RefSeq" id="WP_263341891.1">
    <property type="nucleotide sequence ID" value="NZ_JAGSYH010000008.1"/>
</dbReference>
<dbReference type="InterPro" id="IPR038731">
    <property type="entry name" value="RgtA/B/C-like"/>
</dbReference>
<reference evidence="11" key="1">
    <citation type="journal article" date="2019" name="Int. J. Syst. Evol. Microbiol.">
        <title>The Global Catalogue of Microorganisms (GCM) 10K type strain sequencing project: providing services to taxonomists for standard genome sequencing and annotation.</title>
        <authorList>
            <consortium name="The Broad Institute Genomics Platform"/>
            <consortium name="The Broad Institute Genome Sequencing Center for Infectious Disease"/>
            <person name="Wu L."/>
            <person name="Ma J."/>
        </authorList>
    </citation>
    <scope>NUCLEOTIDE SEQUENCE [LARGE SCALE GENOMIC DNA]</scope>
    <source>
        <strain evidence="11">JCM 4087</strain>
    </source>
</reference>
<comment type="subcellular location">
    <subcellularLocation>
        <location evidence="1">Cell membrane</location>
        <topology evidence="1">Multi-pass membrane protein</topology>
    </subcellularLocation>
</comment>
<evidence type="ECO:0000313" key="11">
    <source>
        <dbReference type="Proteomes" id="UP001596091"/>
    </source>
</evidence>
<dbReference type="Proteomes" id="UP001596091">
    <property type="component" value="Unassembled WGS sequence"/>
</dbReference>
<dbReference type="PANTHER" id="PTHR33908:SF11">
    <property type="entry name" value="MEMBRANE PROTEIN"/>
    <property type="match status" value="1"/>
</dbReference>
<keyword evidence="2" id="KW-1003">Cell membrane</keyword>
<feature type="transmembrane region" description="Helical" evidence="8">
    <location>
        <begin position="264"/>
        <end position="281"/>
    </location>
</feature>
<feature type="transmembrane region" description="Helical" evidence="8">
    <location>
        <begin position="186"/>
        <end position="204"/>
    </location>
</feature>
<dbReference type="Pfam" id="PF13231">
    <property type="entry name" value="PMT_2"/>
    <property type="match status" value="1"/>
</dbReference>
<gene>
    <name evidence="10" type="ORF">ACFPT7_24260</name>
</gene>
<sequence length="500" mass="56212">MAIVCCVALVRVAIYIVAARNYGYFRDELYYLACGEHPAWGYMDQPPLIAWIAWLLEHTIGVSLYALRLLPMLADVGSIVLTGLLARKLGSKRWAMFLASLAVLVAPIYLTLSHLFTMNAFDPLLWTLIAWFLVDLVQTGNERNWLWIGVLTGITLLNKYGVLFFVAGLLVGVAFSQLRRSFARPWFWAGAGLATLIALPNFLWQLHWNFPFVQLVSSVRKNGRDVMLPPLPYLAQQSEMMGFVSSLLVVLALWFLISPRGKRYAVLAGGFLSVLGCMLLLKGKFYYVAPVYPVVFAPGAVFFEQLTDARVIKWFRPVYALMMLLVGALIAPTAIPLLSIEQYIAYTRKLGIQQQKFENQPESQLPQIYADMMGWEERVKIVAAYVHSLPPEEQKVTAIGASNYGDAGAVDLFGPKYGLPKAISTANNYWIWGPRDYTGQSLILMDEDSPEKYVKSCKSLVLVARPDNPYARPDENQPIYHCVGLTPDLQTLWPALKPWK</sequence>
<keyword evidence="3" id="KW-0328">Glycosyltransferase</keyword>
<feature type="transmembrane region" description="Helical" evidence="8">
    <location>
        <begin position="48"/>
        <end position="67"/>
    </location>
</feature>
<evidence type="ECO:0000256" key="5">
    <source>
        <dbReference type="ARBA" id="ARBA00022692"/>
    </source>
</evidence>
<keyword evidence="7 8" id="KW-0472">Membrane</keyword>
<feature type="transmembrane region" description="Helical" evidence="8">
    <location>
        <begin position="240"/>
        <end position="257"/>
    </location>
</feature>
<evidence type="ECO:0000256" key="7">
    <source>
        <dbReference type="ARBA" id="ARBA00023136"/>
    </source>
</evidence>
<keyword evidence="6 8" id="KW-1133">Transmembrane helix</keyword>
<evidence type="ECO:0000313" key="10">
    <source>
        <dbReference type="EMBL" id="MFC5865441.1"/>
    </source>
</evidence>
<keyword evidence="11" id="KW-1185">Reference proteome</keyword>
<dbReference type="PANTHER" id="PTHR33908">
    <property type="entry name" value="MANNOSYLTRANSFERASE YKCB-RELATED"/>
    <property type="match status" value="1"/>
</dbReference>
<evidence type="ECO:0000256" key="1">
    <source>
        <dbReference type="ARBA" id="ARBA00004651"/>
    </source>
</evidence>
<dbReference type="EMBL" id="JBHSPH010000020">
    <property type="protein sequence ID" value="MFC5865441.1"/>
    <property type="molecule type" value="Genomic_DNA"/>
</dbReference>
<evidence type="ECO:0000256" key="2">
    <source>
        <dbReference type="ARBA" id="ARBA00022475"/>
    </source>
</evidence>
<evidence type="ECO:0000256" key="4">
    <source>
        <dbReference type="ARBA" id="ARBA00022679"/>
    </source>
</evidence>
<feature type="transmembrane region" description="Helical" evidence="8">
    <location>
        <begin position="145"/>
        <end position="174"/>
    </location>
</feature>
<evidence type="ECO:0000259" key="9">
    <source>
        <dbReference type="Pfam" id="PF13231"/>
    </source>
</evidence>
<feature type="transmembrane region" description="Helical" evidence="8">
    <location>
        <begin position="318"/>
        <end position="338"/>
    </location>
</feature>
<keyword evidence="4" id="KW-0808">Transferase</keyword>
<dbReference type="InterPro" id="IPR050297">
    <property type="entry name" value="LipidA_mod_glycosyltrf_83"/>
</dbReference>
<organism evidence="10 11">
    <name type="scientific">Acidicapsa dinghuensis</name>
    <dbReference type="NCBI Taxonomy" id="2218256"/>
    <lineage>
        <taxon>Bacteria</taxon>
        <taxon>Pseudomonadati</taxon>
        <taxon>Acidobacteriota</taxon>
        <taxon>Terriglobia</taxon>
        <taxon>Terriglobales</taxon>
        <taxon>Acidobacteriaceae</taxon>
        <taxon>Acidicapsa</taxon>
    </lineage>
</organism>